<evidence type="ECO:0000256" key="1">
    <source>
        <dbReference type="SAM" id="Phobius"/>
    </source>
</evidence>
<accession>A0A2P2Q8D9</accession>
<sequence length="36" mass="4116">MKRRISLCYFLELSLSIMCVSLLFPSAESLLGYLDC</sequence>
<proteinExistence type="predicted"/>
<keyword evidence="1" id="KW-0812">Transmembrane</keyword>
<keyword evidence="1" id="KW-0472">Membrane</keyword>
<dbReference type="AlphaFoldDB" id="A0A2P2Q8D9"/>
<organism evidence="2">
    <name type="scientific">Rhizophora mucronata</name>
    <name type="common">Asiatic mangrove</name>
    <dbReference type="NCBI Taxonomy" id="61149"/>
    <lineage>
        <taxon>Eukaryota</taxon>
        <taxon>Viridiplantae</taxon>
        <taxon>Streptophyta</taxon>
        <taxon>Embryophyta</taxon>
        <taxon>Tracheophyta</taxon>
        <taxon>Spermatophyta</taxon>
        <taxon>Magnoliopsida</taxon>
        <taxon>eudicotyledons</taxon>
        <taxon>Gunneridae</taxon>
        <taxon>Pentapetalae</taxon>
        <taxon>rosids</taxon>
        <taxon>fabids</taxon>
        <taxon>Malpighiales</taxon>
        <taxon>Rhizophoraceae</taxon>
        <taxon>Rhizophora</taxon>
    </lineage>
</organism>
<feature type="transmembrane region" description="Helical" evidence="1">
    <location>
        <begin position="7"/>
        <end position="24"/>
    </location>
</feature>
<keyword evidence="1" id="KW-1133">Transmembrane helix</keyword>
<reference evidence="2" key="1">
    <citation type="submission" date="2018-02" db="EMBL/GenBank/DDBJ databases">
        <title>Rhizophora mucronata_Transcriptome.</title>
        <authorList>
            <person name="Meera S.P."/>
            <person name="Sreeshan A."/>
            <person name="Augustine A."/>
        </authorList>
    </citation>
    <scope>NUCLEOTIDE SEQUENCE</scope>
    <source>
        <tissue evidence="2">Leaf</tissue>
    </source>
</reference>
<evidence type="ECO:0000313" key="2">
    <source>
        <dbReference type="EMBL" id="MBX63252.1"/>
    </source>
</evidence>
<name>A0A2P2Q8D9_RHIMU</name>
<dbReference type="EMBL" id="GGEC01082768">
    <property type="protein sequence ID" value="MBX63252.1"/>
    <property type="molecule type" value="Transcribed_RNA"/>
</dbReference>
<protein>
    <submittedName>
        <fullName evidence="2">Uncharacterized protein</fullName>
    </submittedName>
</protein>